<comment type="similarity">
    <text evidence="3">Belongs to the HARBI1 family.</text>
</comment>
<evidence type="ECO:0000256" key="7">
    <source>
        <dbReference type="ARBA" id="ARBA00023242"/>
    </source>
</evidence>
<keyword evidence="5" id="KW-0479">Metal-binding</keyword>
<name>A0A8C3IME0_CHRPI</name>
<dbReference type="InterPro" id="IPR027806">
    <property type="entry name" value="HARBI1_dom"/>
</dbReference>
<keyword evidence="4" id="KW-0540">Nuclease</keyword>
<dbReference type="GO" id="GO:0004518">
    <property type="term" value="F:nuclease activity"/>
    <property type="evidence" value="ECO:0007669"/>
    <property type="project" value="UniProtKB-KW"/>
</dbReference>
<sequence>MVCVLRALPLRAAGMDPKLLTSMLLTLNNMLRMAVELFLKLQRQEECDIDLARCSSYDMRLLVTFTEVLTTVERCFWARETSTEWWDHIVMHIWDDEQWLQNFRVRKATFMGLCDELVPALRCKDPRIRAALPLEKSMAIALWKLDTPDCYQLLANQFAMGKLIVGLVLTDVCRAINHILLGKTVTLGKVHDIVDGFTQMGFHNCGVVIDGTHITILAPDLLATEYINLQGYFSMVFQVLVDHREHFTDINTGWSGKVHDTRIFQNTGLFRKLQAWTFFPDQKITIGEVEMPIVILCDPPHPLMPWLTKPYTGQLNSSKEQLNNRLSKCSMTVECAFGSLKAHWCCPYGKLDLAEDYIPMLISGYFMLHNICEGKGERFTQGWTTEAQRMEAEFEQPETRAIRGAQRGAISIRDALRQQFEAKSH</sequence>
<feature type="domain" description="DDE Tnp4" evidence="8">
    <location>
        <begin position="209"/>
        <end position="370"/>
    </location>
</feature>
<dbReference type="Proteomes" id="UP000694380">
    <property type="component" value="Chromosome 4"/>
</dbReference>
<protein>
    <recommendedName>
        <fullName evidence="8">DDE Tnp4 domain-containing protein</fullName>
    </recommendedName>
</protein>
<comment type="subcellular location">
    <subcellularLocation>
        <location evidence="2">Nucleus</location>
    </subcellularLocation>
</comment>
<dbReference type="PANTHER" id="PTHR22930:SF206">
    <property type="entry name" value="NUCLEASE HARBI1"/>
    <property type="match status" value="1"/>
</dbReference>
<evidence type="ECO:0000313" key="10">
    <source>
        <dbReference type="Proteomes" id="UP000694380"/>
    </source>
</evidence>
<evidence type="ECO:0000256" key="3">
    <source>
        <dbReference type="ARBA" id="ARBA00006958"/>
    </source>
</evidence>
<reference evidence="9" key="3">
    <citation type="submission" date="2025-09" db="UniProtKB">
        <authorList>
            <consortium name="Ensembl"/>
        </authorList>
    </citation>
    <scope>IDENTIFICATION</scope>
</reference>
<dbReference type="Ensembl" id="ENSCPBT00000042034.1">
    <property type="protein sequence ID" value="ENSCPBP00000035839.1"/>
    <property type="gene ID" value="ENSCPBG00000024917.1"/>
</dbReference>
<dbReference type="PANTHER" id="PTHR22930">
    <property type="match status" value="1"/>
</dbReference>
<dbReference type="GO" id="GO:0005634">
    <property type="term" value="C:nucleus"/>
    <property type="evidence" value="ECO:0007669"/>
    <property type="project" value="UniProtKB-SubCell"/>
</dbReference>
<keyword evidence="7" id="KW-0539">Nucleus</keyword>
<evidence type="ECO:0000256" key="5">
    <source>
        <dbReference type="ARBA" id="ARBA00022723"/>
    </source>
</evidence>
<evidence type="ECO:0000256" key="6">
    <source>
        <dbReference type="ARBA" id="ARBA00022801"/>
    </source>
</evidence>
<comment type="cofactor">
    <cofactor evidence="1">
        <name>a divalent metal cation</name>
        <dbReference type="ChEBI" id="CHEBI:60240"/>
    </cofactor>
</comment>
<organism evidence="9 10">
    <name type="scientific">Chrysemys picta bellii</name>
    <name type="common">Western painted turtle</name>
    <name type="synonym">Emys bellii</name>
    <dbReference type="NCBI Taxonomy" id="8478"/>
    <lineage>
        <taxon>Eukaryota</taxon>
        <taxon>Metazoa</taxon>
        <taxon>Chordata</taxon>
        <taxon>Craniata</taxon>
        <taxon>Vertebrata</taxon>
        <taxon>Euteleostomi</taxon>
        <taxon>Archelosauria</taxon>
        <taxon>Testudinata</taxon>
        <taxon>Testudines</taxon>
        <taxon>Cryptodira</taxon>
        <taxon>Durocryptodira</taxon>
        <taxon>Testudinoidea</taxon>
        <taxon>Emydidae</taxon>
        <taxon>Chrysemys</taxon>
    </lineage>
</organism>
<keyword evidence="10" id="KW-1185">Reference proteome</keyword>
<evidence type="ECO:0000256" key="2">
    <source>
        <dbReference type="ARBA" id="ARBA00004123"/>
    </source>
</evidence>
<dbReference type="Pfam" id="PF13359">
    <property type="entry name" value="DDE_Tnp_4"/>
    <property type="match status" value="1"/>
</dbReference>
<evidence type="ECO:0000256" key="1">
    <source>
        <dbReference type="ARBA" id="ARBA00001968"/>
    </source>
</evidence>
<reference evidence="9" key="1">
    <citation type="journal article" date="2015" name="Genome Biol. Evol.">
        <title>Physical Mapping and Refinement of the Painted Turtle Genome (Chrysemys picta) Inform Amniote Genome Evolution and Challenge Turtle-Bird Chromosomal Conservation.</title>
        <authorList>
            <person name="Badenhorst D."/>
            <person name="Hillier L.W."/>
            <person name="Literman R."/>
            <person name="Montiel E.E."/>
            <person name="Radhakrishnan S."/>
            <person name="Shen Y."/>
            <person name="Minx P."/>
            <person name="Janes D.E."/>
            <person name="Warren W.C."/>
            <person name="Edwards S.V."/>
            <person name="Valenzuela N."/>
        </authorList>
    </citation>
    <scope>NUCLEOTIDE SEQUENCE [LARGE SCALE GENOMIC DNA]</scope>
</reference>
<evidence type="ECO:0000256" key="4">
    <source>
        <dbReference type="ARBA" id="ARBA00022722"/>
    </source>
</evidence>
<evidence type="ECO:0000259" key="8">
    <source>
        <dbReference type="Pfam" id="PF13359"/>
    </source>
</evidence>
<accession>A0A8C3IME0</accession>
<dbReference type="AlphaFoldDB" id="A0A8C3IME0"/>
<evidence type="ECO:0000313" key="9">
    <source>
        <dbReference type="Ensembl" id="ENSCPBP00000035839.1"/>
    </source>
</evidence>
<dbReference type="GO" id="GO:0046872">
    <property type="term" value="F:metal ion binding"/>
    <property type="evidence" value="ECO:0007669"/>
    <property type="project" value="UniProtKB-KW"/>
</dbReference>
<proteinExistence type="inferred from homology"/>
<dbReference type="GO" id="GO:0016787">
    <property type="term" value="F:hydrolase activity"/>
    <property type="evidence" value="ECO:0007669"/>
    <property type="project" value="UniProtKB-KW"/>
</dbReference>
<keyword evidence="6" id="KW-0378">Hydrolase</keyword>
<reference evidence="9" key="2">
    <citation type="submission" date="2025-08" db="UniProtKB">
        <authorList>
            <consortium name="Ensembl"/>
        </authorList>
    </citation>
    <scope>IDENTIFICATION</scope>
</reference>
<dbReference type="InterPro" id="IPR045249">
    <property type="entry name" value="HARBI1-like"/>
</dbReference>
<dbReference type="GeneTree" id="ENSGT00940000163810"/>